<dbReference type="GO" id="GO:0047617">
    <property type="term" value="F:fatty acyl-CoA hydrolase activity"/>
    <property type="evidence" value="ECO:0007669"/>
    <property type="project" value="InterPro"/>
</dbReference>
<dbReference type="InterPro" id="IPR029069">
    <property type="entry name" value="HotDog_dom_sf"/>
</dbReference>
<dbReference type="RefSeq" id="WP_183819470.1">
    <property type="nucleotide sequence ID" value="NZ_JACHOB010000006.1"/>
</dbReference>
<reference evidence="4 5" key="1">
    <citation type="submission" date="2020-08" db="EMBL/GenBank/DDBJ databases">
        <title>Genomic Encyclopedia of Type Strains, Phase IV (KMG-IV): sequencing the most valuable type-strain genomes for metagenomic binning, comparative biology and taxonomic classification.</title>
        <authorList>
            <person name="Goeker M."/>
        </authorList>
    </citation>
    <scope>NUCLEOTIDE SEQUENCE [LARGE SCALE GENOMIC DNA]</scope>
    <source>
        <strain evidence="4 5">DSM 102850</strain>
    </source>
</reference>
<sequence>MTELAPGIAGLVEGMKQQLEHVHPFFSKLEFQATRVARGEIAFELTTAPAFADGDVMHGGFFSITLDSILAMATYLDLDVMQPIATINLKVDQARAVTPGTRVVCEARCEAITDDVAVTRGDVRLKDGTLVATGAATFMVGTRSAQVSRL</sequence>
<evidence type="ECO:0000256" key="2">
    <source>
        <dbReference type="ARBA" id="ARBA00022801"/>
    </source>
</evidence>
<dbReference type="PANTHER" id="PTHR21660">
    <property type="entry name" value="THIOESTERASE SUPERFAMILY MEMBER-RELATED"/>
    <property type="match status" value="1"/>
</dbReference>
<dbReference type="InterPro" id="IPR006683">
    <property type="entry name" value="Thioestr_dom"/>
</dbReference>
<comment type="similarity">
    <text evidence="1">Belongs to the thioesterase PaaI family.</text>
</comment>
<feature type="domain" description="Thioesterase" evidence="3">
    <location>
        <begin position="56"/>
        <end position="132"/>
    </location>
</feature>
<dbReference type="EMBL" id="JACHOB010000006">
    <property type="protein sequence ID" value="MBB4660165.1"/>
    <property type="molecule type" value="Genomic_DNA"/>
</dbReference>
<gene>
    <name evidence="4" type="ORF">GGQ59_002709</name>
</gene>
<name>A0A840I766_9PROT</name>
<dbReference type="SUPFAM" id="SSF54637">
    <property type="entry name" value="Thioesterase/thiol ester dehydrase-isomerase"/>
    <property type="match status" value="1"/>
</dbReference>
<proteinExistence type="inferred from homology"/>
<accession>A0A840I766</accession>
<dbReference type="Gene3D" id="3.10.129.10">
    <property type="entry name" value="Hotdog Thioesterase"/>
    <property type="match status" value="1"/>
</dbReference>
<evidence type="ECO:0000259" key="3">
    <source>
        <dbReference type="Pfam" id="PF03061"/>
    </source>
</evidence>
<dbReference type="Proteomes" id="UP000563524">
    <property type="component" value="Unassembled WGS sequence"/>
</dbReference>
<dbReference type="Pfam" id="PF03061">
    <property type="entry name" value="4HBT"/>
    <property type="match status" value="1"/>
</dbReference>
<dbReference type="InterPro" id="IPR039298">
    <property type="entry name" value="ACOT13"/>
</dbReference>
<evidence type="ECO:0000256" key="1">
    <source>
        <dbReference type="ARBA" id="ARBA00008324"/>
    </source>
</evidence>
<comment type="caution">
    <text evidence="4">The sequence shown here is derived from an EMBL/GenBank/DDBJ whole genome shotgun (WGS) entry which is preliminary data.</text>
</comment>
<organism evidence="4 5">
    <name type="scientific">Parvularcula dongshanensis</name>
    <dbReference type="NCBI Taxonomy" id="1173995"/>
    <lineage>
        <taxon>Bacteria</taxon>
        <taxon>Pseudomonadati</taxon>
        <taxon>Pseudomonadota</taxon>
        <taxon>Alphaproteobacteria</taxon>
        <taxon>Parvularculales</taxon>
        <taxon>Parvularculaceae</taxon>
        <taxon>Parvularcula</taxon>
    </lineage>
</organism>
<keyword evidence="5" id="KW-1185">Reference proteome</keyword>
<protein>
    <submittedName>
        <fullName evidence="4">Uncharacterized protein (TIGR00369 family)</fullName>
    </submittedName>
</protein>
<dbReference type="PANTHER" id="PTHR21660:SF1">
    <property type="entry name" value="ACYL-COENZYME A THIOESTERASE 13"/>
    <property type="match status" value="1"/>
</dbReference>
<evidence type="ECO:0000313" key="5">
    <source>
        <dbReference type="Proteomes" id="UP000563524"/>
    </source>
</evidence>
<dbReference type="AlphaFoldDB" id="A0A840I766"/>
<dbReference type="CDD" id="cd03443">
    <property type="entry name" value="PaaI_thioesterase"/>
    <property type="match status" value="1"/>
</dbReference>
<evidence type="ECO:0000313" key="4">
    <source>
        <dbReference type="EMBL" id="MBB4660165.1"/>
    </source>
</evidence>
<keyword evidence="2" id="KW-0378">Hydrolase</keyword>